<dbReference type="Proteomes" id="UP000593567">
    <property type="component" value="Unassembled WGS sequence"/>
</dbReference>
<accession>A0A7J7K8K9</accession>
<reference evidence="1" key="1">
    <citation type="submission" date="2020-06" db="EMBL/GenBank/DDBJ databases">
        <title>Draft genome of Bugula neritina, a colonial animal packing powerful symbionts and potential medicines.</title>
        <authorList>
            <person name="Rayko M."/>
        </authorList>
    </citation>
    <scope>NUCLEOTIDE SEQUENCE [LARGE SCALE GENOMIC DNA]</scope>
    <source>
        <strain evidence="1">Kwan_BN1</strain>
    </source>
</reference>
<dbReference type="OrthoDB" id="10064127at2759"/>
<name>A0A7J7K8K9_BUGNE</name>
<sequence length="112" mass="12853">MKLIDDHYGAGRNEIAESYMFDCRSQKDTESVADYVVALRKLSVHCNFGSQWEQRMRNRLVSGVKDDKIRNRLLSEGAKLTWERAVEIGITADVQNTQALLEDHIIRTVVVE</sequence>
<protein>
    <submittedName>
        <fullName evidence="1">Uncharacterized protein</fullName>
    </submittedName>
</protein>
<organism evidence="1 2">
    <name type="scientific">Bugula neritina</name>
    <name type="common">Brown bryozoan</name>
    <name type="synonym">Sertularia neritina</name>
    <dbReference type="NCBI Taxonomy" id="10212"/>
    <lineage>
        <taxon>Eukaryota</taxon>
        <taxon>Metazoa</taxon>
        <taxon>Spiralia</taxon>
        <taxon>Lophotrochozoa</taxon>
        <taxon>Bryozoa</taxon>
        <taxon>Gymnolaemata</taxon>
        <taxon>Cheilostomatida</taxon>
        <taxon>Flustrina</taxon>
        <taxon>Buguloidea</taxon>
        <taxon>Bugulidae</taxon>
        <taxon>Bugula</taxon>
    </lineage>
</organism>
<evidence type="ECO:0000313" key="1">
    <source>
        <dbReference type="EMBL" id="KAF6033958.1"/>
    </source>
</evidence>
<dbReference type="AlphaFoldDB" id="A0A7J7K8K9"/>
<evidence type="ECO:0000313" key="2">
    <source>
        <dbReference type="Proteomes" id="UP000593567"/>
    </source>
</evidence>
<dbReference type="PANTHER" id="PTHR33198:SF19">
    <property type="entry name" value="CCHC-TYPE DOMAIN-CONTAINING PROTEIN"/>
    <property type="match status" value="1"/>
</dbReference>
<proteinExistence type="predicted"/>
<keyword evidence="2" id="KW-1185">Reference proteome</keyword>
<comment type="caution">
    <text evidence="1">The sequence shown here is derived from an EMBL/GenBank/DDBJ whole genome shotgun (WGS) entry which is preliminary data.</text>
</comment>
<dbReference type="PANTHER" id="PTHR33198">
    <property type="entry name" value="ANK_REP_REGION DOMAIN-CONTAINING PROTEIN-RELATED"/>
    <property type="match status" value="1"/>
</dbReference>
<dbReference type="EMBL" id="VXIV02001193">
    <property type="protein sequence ID" value="KAF6033958.1"/>
    <property type="molecule type" value="Genomic_DNA"/>
</dbReference>
<gene>
    <name evidence="1" type="ORF">EB796_007732</name>
</gene>